<gene>
    <name evidence="5 7" type="primary">psb28</name>
</gene>
<dbReference type="GO" id="GO:0042651">
    <property type="term" value="C:thylakoid membrane"/>
    <property type="evidence" value="ECO:0007669"/>
    <property type="project" value="UniProtKB-UniRule"/>
</dbReference>
<dbReference type="NCBIfam" id="TIGR03047">
    <property type="entry name" value="PS_II_psb28"/>
    <property type="match status" value="1"/>
</dbReference>
<evidence type="ECO:0000313" key="7">
    <source>
        <dbReference type="EMBL" id="QQW50513.1"/>
    </source>
</evidence>
<evidence type="ECO:0000256" key="6">
    <source>
        <dbReference type="RuleBase" id="RU003509"/>
    </source>
</evidence>
<dbReference type="HAMAP" id="MF_01370">
    <property type="entry name" value="PSII_Psb28"/>
    <property type="match status" value="1"/>
</dbReference>
<organism evidence="7">
    <name type="scientific">Olisthodiscus luteus</name>
    <name type="common">Marine phytoflagellate</name>
    <dbReference type="NCBI Taxonomy" id="83000"/>
    <lineage>
        <taxon>Eukaryota</taxon>
        <taxon>Sar</taxon>
        <taxon>Stramenopiles</taxon>
        <taxon>Ochrophyta</taxon>
        <taxon>Olisthodiscophyceae</taxon>
        <taxon>Olisthodiscaceae</taxon>
        <taxon>Olisthodiscus</taxon>
    </lineage>
</organism>
<dbReference type="PANTHER" id="PTHR34963">
    <property type="match status" value="1"/>
</dbReference>
<keyword evidence="5" id="KW-0793">Thylakoid</keyword>
<sequence length="126" mass="14542">MSIKPDIQWIKGIKEKKNPTIKLTRSRKGKTGTATFILENPIVFDLLKKGVENIEDLITGVYLTDEEGVLFTKEVVMAFEKGKPEKIQAVFIIQNSNSWDRFMRFMERYRENFGLVFISGCVGFDE</sequence>
<reference evidence="7" key="1">
    <citation type="journal article" date="2021" name="J. Phycol.">
        <title>Olisthodiscus represents a new class of Ochrophyta.</title>
        <authorList>
            <person name="Barcyte D."/>
            <person name="Eikrem W."/>
            <person name="Engesmo A."/>
            <person name="Seoane S."/>
            <person name="Wohlmann J."/>
            <person name="Horak A."/>
            <person name="Yurchenko T."/>
            <person name="Elias M."/>
        </authorList>
    </citation>
    <scope>NUCLEOTIDE SEQUENCE</scope>
    <source>
        <strain evidence="7">K-0444</strain>
    </source>
</reference>
<evidence type="ECO:0000256" key="4">
    <source>
        <dbReference type="ARBA" id="ARBA00023276"/>
    </source>
</evidence>
<comment type="similarity">
    <text evidence="5 6">Belongs to the Psb28 family.</text>
</comment>
<dbReference type="Pfam" id="PF03912">
    <property type="entry name" value="Psb28"/>
    <property type="match status" value="1"/>
</dbReference>
<geneLocation type="plastid" evidence="7"/>
<keyword evidence="3 5" id="KW-0472">Membrane</keyword>
<evidence type="ECO:0000256" key="3">
    <source>
        <dbReference type="ARBA" id="ARBA00023136"/>
    </source>
</evidence>
<dbReference type="GO" id="GO:0015979">
    <property type="term" value="P:photosynthesis"/>
    <property type="evidence" value="ECO:0007669"/>
    <property type="project" value="UniProtKB-UniRule"/>
</dbReference>
<evidence type="ECO:0000256" key="2">
    <source>
        <dbReference type="ARBA" id="ARBA00022531"/>
    </source>
</evidence>
<name>A0A7U0QGL4_OLILU</name>
<protein>
    <recommendedName>
        <fullName evidence="5 6">Photosystem II reaction center Psb28 protein</fullName>
    </recommendedName>
    <alternativeName>
        <fullName evidence="5">Photosystem II 13 kDa protein</fullName>
    </alternativeName>
    <alternativeName>
        <fullName evidence="5">Photosystem II reaction center W protein</fullName>
    </alternativeName>
</protein>
<keyword evidence="7" id="KW-0934">Plastid</keyword>
<proteinExistence type="inferred from homology"/>
<keyword evidence="2 5" id="KW-0602">Photosynthesis</keyword>
<keyword evidence="4 5" id="KW-0604">Photosystem II</keyword>
<comment type="subcellular location">
    <subcellularLocation>
        <location evidence="5">Cellular thylakoid membrane</location>
        <topology evidence="5">Peripheral membrane protein</topology>
        <orientation evidence="5">Cytoplasmic side</orientation>
    </subcellularLocation>
    <subcellularLocation>
        <location evidence="1">Membrane</location>
        <topology evidence="1">Peripheral membrane protein</topology>
    </subcellularLocation>
</comment>
<dbReference type="GeneID" id="67154462"/>
<dbReference type="InterPro" id="IPR005610">
    <property type="entry name" value="PSII_Psb28_class-1"/>
</dbReference>
<evidence type="ECO:0000256" key="5">
    <source>
        <dbReference type="HAMAP-Rule" id="MF_01370"/>
    </source>
</evidence>
<evidence type="ECO:0000256" key="1">
    <source>
        <dbReference type="ARBA" id="ARBA00004170"/>
    </source>
</evidence>
<dbReference type="RefSeq" id="YP_010152852.1">
    <property type="nucleotide sequence ID" value="NC_057170.1"/>
</dbReference>
<dbReference type="AlphaFoldDB" id="A0A7U0QGL4"/>
<dbReference type="Gene3D" id="2.40.30.220">
    <property type="entry name" value="Photosystem II Psb28"/>
    <property type="match status" value="1"/>
</dbReference>
<accession>A0A7U0QGL4</accession>
<dbReference type="GO" id="GO:0009523">
    <property type="term" value="C:photosystem II"/>
    <property type="evidence" value="ECO:0007669"/>
    <property type="project" value="UniProtKB-KW"/>
</dbReference>
<dbReference type="EMBL" id="MT859097">
    <property type="protein sequence ID" value="QQW50513.1"/>
    <property type="molecule type" value="Genomic_DNA"/>
</dbReference>
<dbReference type="PANTHER" id="PTHR34963:SF2">
    <property type="entry name" value="PHOTOSYSTEM II REACTION CENTER PSB28 PROTEIN, CHLOROPLASTIC"/>
    <property type="match status" value="1"/>
</dbReference>
<dbReference type="InterPro" id="IPR038676">
    <property type="entry name" value="Psb28_c1_sf"/>
</dbReference>
<comment type="subunit">
    <text evidence="5">Part of the photosystem II complex.</text>
</comment>